<evidence type="ECO:0000256" key="7">
    <source>
        <dbReference type="SAM" id="MobiDB-lite"/>
    </source>
</evidence>
<reference evidence="9" key="2">
    <citation type="submission" date="2025-08" db="UniProtKB">
        <authorList>
            <consortium name="Ensembl"/>
        </authorList>
    </citation>
    <scope>IDENTIFICATION</scope>
</reference>
<dbReference type="OMA" id="IFVAPIC"/>
<keyword evidence="8" id="KW-1133">Transmembrane helix</keyword>
<dbReference type="HOGENOM" id="CLU_102582_1_0_1"/>
<dbReference type="eggNOG" id="ENOG502S0KM">
    <property type="taxonomic scope" value="Eukaryota"/>
</dbReference>
<dbReference type="InterPro" id="IPR001612">
    <property type="entry name" value="Caveolin"/>
</dbReference>
<keyword evidence="4 6" id="KW-0333">Golgi apparatus</keyword>
<dbReference type="PANTHER" id="PTHR10844:SF13">
    <property type="entry name" value="CAVEOLIN"/>
    <property type="match status" value="1"/>
</dbReference>
<keyword evidence="5 6" id="KW-0472">Membrane</keyword>
<dbReference type="Ensembl" id="ENSLACT00000002060.1">
    <property type="protein sequence ID" value="ENSLACP00000002046.1"/>
    <property type="gene ID" value="ENSLACG00000001829.1"/>
</dbReference>
<keyword evidence="8" id="KW-0812">Transmembrane</keyword>
<dbReference type="EMBL" id="AFYH01221765">
    <property type="status" value="NOT_ANNOTATED_CDS"/>
    <property type="molecule type" value="Genomic_DNA"/>
</dbReference>
<dbReference type="AlphaFoldDB" id="H2ZXC5"/>
<evidence type="ECO:0000313" key="9">
    <source>
        <dbReference type="Ensembl" id="ENSLACP00000002046.1"/>
    </source>
</evidence>
<dbReference type="GO" id="GO:0051480">
    <property type="term" value="P:regulation of cytosolic calcium ion concentration"/>
    <property type="evidence" value="ECO:0007669"/>
    <property type="project" value="TreeGrafter"/>
</dbReference>
<dbReference type="EMBL" id="AFYH01221768">
    <property type="status" value="NOT_ANNOTATED_CDS"/>
    <property type="molecule type" value="Genomic_DNA"/>
</dbReference>
<dbReference type="EMBL" id="AFYH01221766">
    <property type="status" value="NOT_ANNOTATED_CDS"/>
    <property type="molecule type" value="Genomic_DNA"/>
</dbReference>
<dbReference type="EMBL" id="AFYH01221769">
    <property type="status" value="NOT_ANNOTATED_CDS"/>
    <property type="molecule type" value="Genomic_DNA"/>
</dbReference>
<dbReference type="Pfam" id="PF01146">
    <property type="entry name" value="Caveolin"/>
    <property type="match status" value="1"/>
</dbReference>
<evidence type="ECO:0000256" key="6">
    <source>
        <dbReference type="RuleBase" id="RU000680"/>
    </source>
</evidence>
<sequence>MIKDDYLVECKIESEDDDPKVGKPAPPPDSKPGETPAKMDPRDPRGINQHLKLDFSDVLAEPTSFHSFDKVWTWSDILFEASRLWCYRIISLLCAVPVSIISGFYFAILSCLHIWCVIPFIKLCVISMPPIRTLWASVLDILVAPLCASLGRCCSRIYLTVSKELILKM</sequence>
<accession>H2ZXC5</accession>
<dbReference type="GO" id="GO:0005901">
    <property type="term" value="C:caveola"/>
    <property type="evidence" value="ECO:0007669"/>
    <property type="project" value="UniProtKB-SubCell"/>
</dbReference>
<evidence type="ECO:0000256" key="5">
    <source>
        <dbReference type="ARBA" id="ARBA00023136"/>
    </source>
</evidence>
<dbReference type="Proteomes" id="UP000008672">
    <property type="component" value="Unassembled WGS sequence"/>
</dbReference>
<evidence type="ECO:0000256" key="1">
    <source>
        <dbReference type="ARBA" id="ARBA00004202"/>
    </source>
</evidence>
<reference evidence="10" key="1">
    <citation type="submission" date="2011-08" db="EMBL/GenBank/DDBJ databases">
        <title>The draft genome of Latimeria chalumnae.</title>
        <authorList>
            <person name="Di Palma F."/>
            <person name="Alfoldi J."/>
            <person name="Johnson J."/>
            <person name="Berlin A."/>
            <person name="Gnerre S."/>
            <person name="Jaffe D."/>
            <person name="MacCallum I."/>
            <person name="Young S."/>
            <person name="Walker B.J."/>
            <person name="Lander E."/>
            <person name="Lindblad-Toh K."/>
        </authorList>
    </citation>
    <scope>NUCLEOTIDE SEQUENCE [LARGE SCALE GENOMIC DNA]</scope>
    <source>
        <strain evidence="10">Wild caught</strain>
    </source>
</reference>
<evidence type="ECO:0000256" key="8">
    <source>
        <dbReference type="SAM" id="Phobius"/>
    </source>
</evidence>
<evidence type="ECO:0000256" key="4">
    <source>
        <dbReference type="ARBA" id="ARBA00023034"/>
    </source>
</evidence>
<comment type="similarity">
    <text evidence="2 6">Belongs to the caveolin family.</text>
</comment>
<gene>
    <name evidence="9" type="primary">CAV4B</name>
</gene>
<feature type="region of interest" description="Disordered" evidence="7">
    <location>
        <begin position="13"/>
        <end position="42"/>
    </location>
</feature>
<dbReference type="EMBL" id="AFYH01221767">
    <property type="status" value="NOT_ANNOTATED_CDS"/>
    <property type="molecule type" value="Genomic_DNA"/>
</dbReference>
<dbReference type="EMBL" id="AFYH01221773">
    <property type="status" value="NOT_ANNOTATED_CDS"/>
    <property type="molecule type" value="Genomic_DNA"/>
</dbReference>
<dbReference type="GO" id="GO:0042383">
    <property type="term" value="C:sarcolemma"/>
    <property type="evidence" value="ECO:0007669"/>
    <property type="project" value="TreeGrafter"/>
</dbReference>
<dbReference type="GO" id="GO:0060090">
    <property type="term" value="F:molecular adaptor activity"/>
    <property type="evidence" value="ECO:0007669"/>
    <property type="project" value="TreeGrafter"/>
</dbReference>
<dbReference type="STRING" id="7897.ENSLACP00000002046"/>
<feature type="transmembrane region" description="Helical" evidence="8">
    <location>
        <begin position="89"/>
        <end position="115"/>
    </location>
</feature>
<feature type="transmembrane region" description="Helical" evidence="8">
    <location>
        <begin position="135"/>
        <end position="159"/>
    </location>
</feature>
<name>H2ZXC5_LATCH</name>
<dbReference type="GO" id="GO:0005925">
    <property type="term" value="C:focal adhesion"/>
    <property type="evidence" value="ECO:0007669"/>
    <property type="project" value="TreeGrafter"/>
</dbReference>
<dbReference type="EMBL" id="AFYH01221772">
    <property type="status" value="NOT_ANNOTATED_CDS"/>
    <property type="molecule type" value="Genomic_DNA"/>
</dbReference>
<dbReference type="GeneTree" id="ENSGT00950000183006"/>
<dbReference type="GO" id="GO:0000139">
    <property type="term" value="C:Golgi membrane"/>
    <property type="evidence" value="ECO:0007669"/>
    <property type="project" value="UniProtKB-SubCell"/>
</dbReference>
<comment type="function">
    <text evidence="6">May act as a scaffolding protein within caveolar membranes. Interacts directly with G-protein alpha subunits and can functionally regulate their activity.</text>
</comment>
<dbReference type="EMBL" id="AFYH01221771">
    <property type="status" value="NOT_ANNOTATED_CDS"/>
    <property type="molecule type" value="Genomic_DNA"/>
</dbReference>
<proteinExistence type="inferred from homology"/>
<dbReference type="Bgee" id="ENSLACG00000001829">
    <property type="expression patterns" value="Expressed in muscle tissue and 6 other cell types or tissues"/>
</dbReference>
<keyword evidence="10" id="KW-1185">Reference proteome</keyword>
<dbReference type="InParanoid" id="H2ZXC5"/>
<keyword evidence="3 6" id="KW-1003">Cell membrane</keyword>
<evidence type="ECO:0000256" key="3">
    <source>
        <dbReference type="ARBA" id="ARBA00022475"/>
    </source>
</evidence>
<comment type="subcellular location">
    <subcellularLocation>
        <location evidence="1 6">Cell membrane</location>
        <topology evidence="1 6">Peripheral membrane protein</topology>
    </subcellularLocation>
    <subcellularLocation>
        <location evidence="6">Golgi apparatus membrane</location>
        <topology evidence="6">Peripheral membrane protein</topology>
    </subcellularLocation>
    <subcellularLocation>
        <location evidence="6">Membrane</location>
        <location evidence="6">Caveola</location>
        <topology evidence="6">Peripheral membrane protein</topology>
    </subcellularLocation>
</comment>
<organism evidence="9 10">
    <name type="scientific">Latimeria chalumnae</name>
    <name type="common">Coelacanth</name>
    <dbReference type="NCBI Taxonomy" id="7897"/>
    <lineage>
        <taxon>Eukaryota</taxon>
        <taxon>Metazoa</taxon>
        <taxon>Chordata</taxon>
        <taxon>Craniata</taxon>
        <taxon>Vertebrata</taxon>
        <taxon>Euteleostomi</taxon>
        <taxon>Coelacanthiformes</taxon>
        <taxon>Coelacanthidae</taxon>
        <taxon>Latimeria</taxon>
    </lineage>
</organism>
<dbReference type="GO" id="GO:0070836">
    <property type="term" value="P:caveola assembly"/>
    <property type="evidence" value="ECO:0007669"/>
    <property type="project" value="InterPro"/>
</dbReference>
<dbReference type="EMBL" id="AFYH01221770">
    <property type="status" value="NOT_ANNOTATED_CDS"/>
    <property type="molecule type" value="Genomic_DNA"/>
</dbReference>
<evidence type="ECO:0000313" key="10">
    <source>
        <dbReference type="Proteomes" id="UP000008672"/>
    </source>
</evidence>
<dbReference type="PANTHER" id="PTHR10844">
    <property type="entry name" value="CAVEOLIN"/>
    <property type="match status" value="1"/>
</dbReference>
<protein>
    <recommendedName>
        <fullName evidence="6">Caveolin</fullName>
    </recommendedName>
</protein>
<reference evidence="9" key="3">
    <citation type="submission" date="2025-09" db="UniProtKB">
        <authorList>
            <consortium name="Ensembl"/>
        </authorList>
    </citation>
    <scope>IDENTIFICATION</scope>
</reference>
<dbReference type="GO" id="GO:0030154">
    <property type="term" value="P:cell differentiation"/>
    <property type="evidence" value="ECO:0007669"/>
    <property type="project" value="TreeGrafter"/>
</dbReference>
<evidence type="ECO:0000256" key="2">
    <source>
        <dbReference type="ARBA" id="ARBA00010988"/>
    </source>
</evidence>